<dbReference type="InterPro" id="IPR050490">
    <property type="entry name" value="Bact_solute-bd_prot1"/>
</dbReference>
<dbReference type="SUPFAM" id="SSF53850">
    <property type="entry name" value="Periplasmic binding protein-like II"/>
    <property type="match status" value="1"/>
</dbReference>
<dbReference type="Pfam" id="PF01547">
    <property type="entry name" value="SBP_bac_1"/>
    <property type="match status" value="1"/>
</dbReference>
<evidence type="ECO:0000256" key="2">
    <source>
        <dbReference type="ARBA" id="ARBA00008520"/>
    </source>
</evidence>
<comment type="similarity">
    <text evidence="2">Belongs to the bacterial solute-binding protein 1 family.</text>
</comment>
<evidence type="ECO:0008006" key="4">
    <source>
        <dbReference type="Google" id="ProtNLM"/>
    </source>
</evidence>
<sequence>MPHGLKPNQPFAGQTVRVLAVETPQFQGLQLRDEEFTRLTGIKVEWNFTPFRALQEKISATGAAKSSEFDVINFMDAWGPPNAYWLTPLDQLIKRDGIDIKRYPPGFLDASSFEGKLLGLPMRGHAQLFFYRKDIFDKLGLGVPKSWDDVITAGRKIRDANLGIAPLACYYGADGNRQNLFLWANFLWGAGADVLDKSGQPAWTSPQAIKATEDYIGLHTKEKLCGDGAVSNTEQDARVSFAQGKSAMIPVWWWFYSAAINPKDSVLRADQVTFTSMPSYANRQAVTLVNVHAWALSSYSQKKDAAWEFLKWASNPDLEKRNAIERSVGGKPIVNNVVVQVSNMRDAEINKVNSGVPGLGAVSLANSKMLPMVVAWPEVGDNLSKAINKAAGGADVKASLTAAADESKRALRRASR</sequence>
<proteinExistence type="inferred from homology"/>
<dbReference type="PANTHER" id="PTHR43649:SF12">
    <property type="entry name" value="DIACETYLCHITOBIOSE BINDING PROTEIN DASA"/>
    <property type="match status" value="1"/>
</dbReference>
<reference evidence="3" key="1">
    <citation type="journal article" date="2010" name="Nature">
        <title>The dynamic genome of Hydra.</title>
        <authorList>
            <person name="Chapman J.A."/>
            <person name="Kirkness E.F."/>
            <person name="Simakov O."/>
            <person name="Hampson S.E."/>
            <person name="Mitros T."/>
            <person name="Weinmaier T."/>
            <person name="Rattei T."/>
            <person name="Balasubramanian P.G."/>
            <person name="Borman J."/>
            <person name="Busam D."/>
            <person name="Disbennett K."/>
            <person name="Pfannkoch C."/>
            <person name="Sumin N."/>
            <person name="Sutton G."/>
            <person name="Viswanathan L."/>
            <person name="Walenz B."/>
            <person name="Goodstein D.M."/>
            <person name="Hellsten U."/>
            <person name="Kawashima T."/>
            <person name="Prochnik S.E."/>
            <person name="Putnam N.H."/>
            <person name="Shu S."/>
            <person name="Blumberg B."/>
            <person name="Dana C.E."/>
            <person name="Gee L."/>
            <person name="Kibler D.F."/>
            <person name="Law L."/>
            <person name="Lindgens D."/>
            <person name="Martinez D.E."/>
            <person name="Peng J."/>
            <person name="Wigge P.A."/>
            <person name="Bertulat B."/>
            <person name="Guder C."/>
            <person name="Nakamura Y."/>
            <person name="Ozbek S."/>
            <person name="Watanabe H."/>
            <person name="Khalturin K."/>
            <person name="Hemmrich G."/>
            <person name="Franke A."/>
            <person name="Augustin R."/>
            <person name="Fraune S."/>
            <person name="Hayakawa E."/>
            <person name="Hayakawa S."/>
            <person name="Hirose M."/>
            <person name="Hwang J."/>
            <person name="Ikeo K."/>
            <person name="Nishimiya-Fujisawa C."/>
            <person name="Ogura A."/>
            <person name="Takahashi T."/>
            <person name="Steinmetz P.R."/>
            <person name="Zhang X."/>
            <person name="Aufschnaiter R."/>
            <person name="Eder M.K."/>
            <person name="Gorny A.K."/>
            <person name="Salvenmoser W."/>
            <person name="Heimberg A.M."/>
            <person name="Wheeler B.M."/>
            <person name="Peterson K.J."/>
            <person name="Boettger A."/>
            <person name="Tischler P."/>
            <person name="Wolf A."/>
            <person name="Gojobori T."/>
            <person name="Remington K.A."/>
            <person name="Strausberg R.L."/>
            <person name="Venter J."/>
            <person name="Technau U."/>
            <person name="Hobmayer B."/>
            <person name="Bosch T.C."/>
            <person name="Holstein T.W."/>
            <person name="Fujisawa T."/>
            <person name="Bode H.R."/>
            <person name="David C.N."/>
            <person name="Rokhsar D.S."/>
            <person name="Steele R.E."/>
        </authorList>
    </citation>
    <scope>NUCLEOTIDE SEQUENCE</scope>
</reference>
<dbReference type="Gene3D" id="3.40.190.10">
    <property type="entry name" value="Periplasmic binding protein-like II"/>
    <property type="match status" value="2"/>
</dbReference>
<dbReference type="InterPro" id="IPR006059">
    <property type="entry name" value="SBP"/>
</dbReference>
<dbReference type="AlphaFoldDB" id="C9YBM3"/>
<dbReference type="GO" id="GO:0042597">
    <property type="term" value="C:periplasmic space"/>
    <property type="evidence" value="ECO:0007669"/>
    <property type="project" value="UniProtKB-SubCell"/>
</dbReference>
<protein>
    <recommendedName>
        <fullName evidence="4">Sugar ABC transporter substrate-binding protein</fullName>
    </recommendedName>
</protein>
<gene>
    <name evidence="3" type="ORF">Csp_A15240</name>
</gene>
<dbReference type="CDD" id="cd13585">
    <property type="entry name" value="PBP2_TMBP_like"/>
    <property type="match status" value="1"/>
</dbReference>
<accession>C9YBM3</accession>
<evidence type="ECO:0000313" key="3">
    <source>
        <dbReference type="EMBL" id="CBA30055.1"/>
    </source>
</evidence>
<evidence type="ECO:0000256" key="1">
    <source>
        <dbReference type="ARBA" id="ARBA00004418"/>
    </source>
</evidence>
<dbReference type="PANTHER" id="PTHR43649">
    <property type="entry name" value="ARABINOSE-BINDING PROTEIN-RELATED"/>
    <property type="match status" value="1"/>
</dbReference>
<name>C9YBM3_CURXX</name>
<dbReference type="EMBL" id="FN543104">
    <property type="protein sequence ID" value="CBA30055.1"/>
    <property type="molecule type" value="Genomic_DNA"/>
</dbReference>
<organism evidence="3">
    <name type="scientific">Curvibacter symbiont subsp. Hydra magnipapillata</name>
    <dbReference type="NCBI Taxonomy" id="667019"/>
    <lineage>
        <taxon>Bacteria</taxon>
        <taxon>Pseudomonadati</taxon>
        <taxon>Pseudomonadota</taxon>
        <taxon>Betaproteobacteria</taxon>
        <taxon>Burkholderiales</taxon>
        <taxon>Comamonadaceae</taxon>
        <taxon>Curvibacter</taxon>
    </lineage>
</organism>
<comment type="subcellular location">
    <subcellularLocation>
        <location evidence="1">Periplasm</location>
    </subcellularLocation>
</comment>